<dbReference type="Proteomes" id="UP001597314">
    <property type="component" value="Unassembled WGS sequence"/>
</dbReference>
<protein>
    <submittedName>
        <fullName evidence="2">Uncharacterized protein</fullName>
    </submittedName>
</protein>
<evidence type="ECO:0000256" key="1">
    <source>
        <dbReference type="SAM" id="Phobius"/>
    </source>
</evidence>
<gene>
    <name evidence="2" type="ORF">ACFSOX_20320</name>
</gene>
<sequence length="60" mass="6215">MSDPLAAEFSARAAAAPRRAIRVAIVVVVAVMIAATLALWAWLGPAVFYEVIVAGIAGCF</sequence>
<evidence type="ECO:0000313" key="2">
    <source>
        <dbReference type="EMBL" id="MFD2184507.1"/>
    </source>
</evidence>
<dbReference type="EMBL" id="JBHUIW010000029">
    <property type="protein sequence ID" value="MFD2184507.1"/>
    <property type="molecule type" value="Genomic_DNA"/>
</dbReference>
<comment type="caution">
    <text evidence="2">The sequence shown here is derived from an EMBL/GenBank/DDBJ whole genome shotgun (WGS) entry which is preliminary data.</text>
</comment>
<dbReference type="RefSeq" id="WP_378479650.1">
    <property type="nucleotide sequence ID" value="NZ_JBHUIW010000029.1"/>
</dbReference>
<proteinExistence type="predicted"/>
<keyword evidence="1" id="KW-0812">Transmembrane</keyword>
<accession>A0ABW5AQZ8</accession>
<keyword evidence="1" id="KW-0472">Membrane</keyword>
<feature type="transmembrane region" description="Helical" evidence="1">
    <location>
        <begin position="20"/>
        <end position="43"/>
    </location>
</feature>
<name>A0ABW5AQZ8_9BRAD</name>
<keyword evidence="3" id="KW-1185">Reference proteome</keyword>
<keyword evidence="1" id="KW-1133">Transmembrane helix</keyword>
<organism evidence="2 3">
    <name type="scientific">Rhodoplanes azumiensis</name>
    <dbReference type="NCBI Taxonomy" id="1897628"/>
    <lineage>
        <taxon>Bacteria</taxon>
        <taxon>Pseudomonadati</taxon>
        <taxon>Pseudomonadota</taxon>
        <taxon>Alphaproteobacteria</taxon>
        <taxon>Hyphomicrobiales</taxon>
        <taxon>Nitrobacteraceae</taxon>
        <taxon>Rhodoplanes</taxon>
    </lineage>
</organism>
<reference evidence="3" key="1">
    <citation type="journal article" date="2019" name="Int. J. Syst. Evol. Microbiol.">
        <title>The Global Catalogue of Microorganisms (GCM) 10K type strain sequencing project: providing services to taxonomists for standard genome sequencing and annotation.</title>
        <authorList>
            <consortium name="The Broad Institute Genomics Platform"/>
            <consortium name="The Broad Institute Genome Sequencing Center for Infectious Disease"/>
            <person name="Wu L."/>
            <person name="Ma J."/>
        </authorList>
    </citation>
    <scope>NUCLEOTIDE SEQUENCE [LARGE SCALE GENOMIC DNA]</scope>
    <source>
        <strain evidence="3">CGMCC 1.6774</strain>
    </source>
</reference>
<evidence type="ECO:0000313" key="3">
    <source>
        <dbReference type="Proteomes" id="UP001597314"/>
    </source>
</evidence>